<evidence type="ECO:0000256" key="8">
    <source>
        <dbReference type="SAM" id="MobiDB-lite"/>
    </source>
</evidence>
<dbReference type="FunCoup" id="F4RUR6">
    <property type="interactions" value="163"/>
</dbReference>
<evidence type="ECO:0000256" key="4">
    <source>
        <dbReference type="ARBA" id="ARBA00022771"/>
    </source>
</evidence>
<keyword evidence="4 7" id="KW-0863">Zinc-finger</keyword>
<feature type="compositionally biased region" description="Polar residues" evidence="8">
    <location>
        <begin position="126"/>
        <end position="142"/>
    </location>
</feature>
<evidence type="ECO:0000256" key="6">
    <source>
        <dbReference type="ARBA" id="ARBA00023242"/>
    </source>
</evidence>
<keyword evidence="11" id="KW-1185">Reference proteome</keyword>
<sequence length="494" mass="55151">MSFSSHIELEKSIDLILQQFPWNDLFDLTEPQSSSSSTQVQHPNSHTLKPPPPQEYPIPSLSECQPLHSSFPNHENGDCTSTDNSLDSESWSNCLKQIFYDQSETFEKDLQNDNPNGSLGIEQPYSVPNESEAQVDASSIDQSQACSTITKRKRSDSYLSLGDSQSSTTLPTCKVFECFLDPGCSEKFSRIEHLARHERKHTKAKPFKCHCGKSFGRLDNWRQHKNSLHKSFDVENAETEKILVKVQKELQRLNKLRTPTIVSVTKEGKGPEVKKVKRSGDHQAKGKPKSHGVPLPTLTASGPYQEPPQLKVPGAELPYLDVHHFGEAQRGFGISAPTNSTLPLDFLEYVTDLTNSSFDGGPATVAFTPQGTCSTFSDFSTSPFITPININRVLPFQTAPSTSSPQFYNPQPGAFYPTSLLEPFQFISTPIPPLSFQPILQPFVNHGAMRMAYPTVENPMTRREFHHTSNPCLYSGSNLVPLVYPQYLSQNHHL</sequence>
<dbReference type="VEuPathDB" id="FungiDB:MELLADRAFT_78468"/>
<evidence type="ECO:0000256" key="2">
    <source>
        <dbReference type="ARBA" id="ARBA00022723"/>
    </source>
</evidence>
<dbReference type="SUPFAM" id="SSF57667">
    <property type="entry name" value="beta-beta-alpha zinc fingers"/>
    <property type="match status" value="1"/>
</dbReference>
<dbReference type="InParanoid" id="F4RUR6"/>
<evidence type="ECO:0000256" key="5">
    <source>
        <dbReference type="ARBA" id="ARBA00022833"/>
    </source>
</evidence>
<keyword evidence="6" id="KW-0539">Nucleus</keyword>
<feature type="compositionally biased region" description="Polar residues" evidence="8">
    <location>
        <begin position="67"/>
        <end position="84"/>
    </location>
</feature>
<dbReference type="GO" id="GO:0000785">
    <property type="term" value="C:chromatin"/>
    <property type="evidence" value="ECO:0007669"/>
    <property type="project" value="TreeGrafter"/>
</dbReference>
<feature type="region of interest" description="Disordered" evidence="8">
    <location>
        <begin position="28"/>
        <end position="84"/>
    </location>
</feature>
<keyword evidence="3" id="KW-0677">Repeat</keyword>
<dbReference type="eggNOG" id="KOG1721">
    <property type="taxonomic scope" value="Eukaryota"/>
</dbReference>
<dbReference type="GO" id="GO:0005634">
    <property type="term" value="C:nucleus"/>
    <property type="evidence" value="ECO:0007669"/>
    <property type="project" value="UniProtKB-SubCell"/>
</dbReference>
<dbReference type="InterPro" id="IPR036236">
    <property type="entry name" value="Znf_C2H2_sf"/>
</dbReference>
<feature type="region of interest" description="Disordered" evidence="8">
    <location>
        <begin position="108"/>
        <end position="142"/>
    </location>
</feature>
<evidence type="ECO:0000256" key="3">
    <source>
        <dbReference type="ARBA" id="ARBA00022737"/>
    </source>
</evidence>
<evidence type="ECO:0000256" key="1">
    <source>
        <dbReference type="ARBA" id="ARBA00004123"/>
    </source>
</evidence>
<dbReference type="Gene3D" id="3.30.160.60">
    <property type="entry name" value="Classic Zinc Finger"/>
    <property type="match status" value="1"/>
</dbReference>
<evidence type="ECO:0000313" key="11">
    <source>
        <dbReference type="Proteomes" id="UP000001072"/>
    </source>
</evidence>
<organism evidence="11">
    <name type="scientific">Melampsora larici-populina (strain 98AG31 / pathotype 3-4-7)</name>
    <name type="common">Poplar leaf rust fungus</name>
    <dbReference type="NCBI Taxonomy" id="747676"/>
    <lineage>
        <taxon>Eukaryota</taxon>
        <taxon>Fungi</taxon>
        <taxon>Dikarya</taxon>
        <taxon>Basidiomycota</taxon>
        <taxon>Pucciniomycotina</taxon>
        <taxon>Pucciniomycetes</taxon>
        <taxon>Pucciniales</taxon>
        <taxon>Melampsoraceae</taxon>
        <taxon>Melampsora</taxon>
    </lineage>
</organism>
<gene>
    <name evidence="10" type="ORF">MELLADRAFT_78468</name>
</gene>
<dbReference type="KEGG" id="mlr:MELLADRAFT_78468"/>
<dbReference type="GO" id="GO:0000978">
    <property type="term" value="F:RNA polymerase II cis-regulatory region sequence-specific DNA binding"/>
    <property type="evidence" value="ECO:0007669"/>
    <property type="project" value="InterPro"/>
</dbReference>
<evidence type="ECO:0000313" key="10">
    <source>
        <dbReference type="EMBL" id="EGG03742.1"/>
    </source>
</evidence>
<feature type="region of interest" description="Disordered" evidence="8">
    <location>
        <begin position="267"/>
        <end position="309"/>
    </location>
</feature>
<dbReference type="GeneID" id="18933113"/>
<dbReference type="PROSITE" id="PS50157">
    <property type="entry name" value="ZINC_FINGER_C2H2_2"/>
    <property type="match status" value="1"/>
</dbReference>
<dbReference type="GO" id="GO:0008270">
    <property type="term" value="F:zinc ion binding"/>
    <property type="evidence" value="ECO:0007669"/>
    <property type="project" value="UniProtKB-KW"/>
</dbReference>
<dbReference type="GO" id="GO:0000981">
    <property type="term" value="F:DNA-binding transcription factor activity, RNA polymerase II-specific"/>
    <property type="evidence" value="ECO:0007669"/>
    <property type="project" value="InterPro"/>
</dbReference>
<feature type="compositionally biased region" description="Basic and acidic residues" evidence="8">
    <location>
        <begin position="267"/>
        <end position="284"/>
    </location>
</feature>
<dbReference type="InterPro" id="IPR051059">
    <property type="entry name" value="VerF-like"/>
</dbReference>
<dbReference type="AlphaFoldDB" id="F4RUR6"/>
<dbReference type="HOGENOM" id="CLU_552164_0_0_1"/>
<dbReference type="InterPro" id="IPR013087">
    <property type="entry name" value="Znf_C2H2_type"/>
</dbReference>
<evidence type="ECO:0000259" key="9">
    <source>
        <dbReference type="PROSITE" id="PS50157"/>
    </source>
</evidence>
<reference evidence="11" key="1">
    <citation type="journal article" date="2011" name="Proc. Natl. Acad. Sci. U.S.A.">
        <title>Obligate biotrophy features unraveled by the genomic analysis of rust fungi.</title>
        <authorList>
            <person name="Duplessis S."/>
            <person name="Cuomo C.A."/>
            <person name="Lin Y.-C."/>
            <person name="Aerts A."/>
            <person name="Tisserant E."/>
            <person name="Veneault-Fourrey C."/>
            <person name="Joly D.L."/>
            <person name="Hacquard S."/>
            <person name="Amselem J."/>
            <person name="Cantarel B.L."/>
            <person name="Chiu R."/>
            <person name="Coutinho P.M."/>
            <person name="Feau N."/>
            <person name="Field M."/>
            <person name="Frey P."/>
            <person name="Gelhaye E."/>
            <person name="Goldberg J."/>
            <person name="Grabherr M.G."/>
            <person name="Kodira C.D."/>
            <person name="Kohler A."/>
            <person name="Kuees U."/>
            <person name="Lindquist E.A."/>
            <person name="Lucas S.M."/>
            <person name="Mago R."/>
            <person name="Mauceli E."/>
            <person name="Morin E."/>
            <person name="Murat C."/>
            <person name="Pangilinan J.L."/>
            <person name="Park R."/>
            <person name="Pearson M."/>
            <person name="Quesneville H."/>
            <person name="Rouhier N."/>
            <person name="Sakthikumar S."/>
            <person name="Salamov A.A."/>
            <person name="Schmutz J."/>
            <person name="Selles B."/>
            <person name="Shapiro H."/>
            <person name="Tanguay P."/>
            <person name="Tuskan G.A."/>
            <person name="Henrissat B."/>
            <person name="Van de Peer Y."/>
            <person name="Rouze P."/>
            <person name="Ellis J.G."/>
            <person name="Dodds P.N."/>
            <person name="Schein J.E."/>
            <person name="Zhong S."/>
            <person name="Hamelin R.C."/>
            <person name="Grigoriev I.V."/>
            <person name="Szabo L.J."/>
            <person name="Martin F."/>
        </authorList>
    </citation>
    <scope>NUCLEOTIDE SEQUENCE [LARGE SCALE GENOMIC DNA]</scope>
    <source>
        <strain evidence="11">98AG31 / pathotype 3-4-7</strain>
    </source>
</reference>
<comment type="subcellular location">
    <subcellularLocation>
        <location evidence="1">Nucleus</location>
    </subcellularLocation>
</comment>
<name>F4RUR6_MELLP</name>
<dbReference type="OrthoDB" id="2507815at2759"/>
<evidence type="ECO:0000256" key="7">
    <source>
        <dbReference type="PROSITE-ProRule" id="PRU00042"/>
    </source>
</evidence>
<dbReference type="RefSeq" id="XP_007412856.1">
    <property type="nucleotide sequence ID" value="XM_007412794.1"/>
</dbReference>
<dbReference type="Proteomes" id="UP000001072">
    <property type="component" value="Unassembled WGS sequence"/>
</dbReference>
<dbReference type="PANTHER" id="PTHR40626:SF11">
    <property type="entry name" value="ZINC FINGER PROTEIN YPR022C"/>
    <property type="match status" value="1"/>
</dbReference>
<feature type="domain" description="C2H2-type" evidence="9">
    <location>
        <begin position="176"/>
        <end position="206"/>
    </location>
</feature>
<dbReference type="PANTHER" id="PTHR40626">
    <property type="entry name" value="MIP31509P"/>
    <property type="match status" value="1"/>
</dbReference>
<dbReference type="EMBL" id="GL883122">
    <property type="protein sequence ID" value="EGG03742.1"/>
    <property type="molecule type" value="Genomic_DNA"/>
</dbReference>
<feature type="compositionally biased region" description="Polar residues" evidence="8">
    <location>
        <begin position="30"/>
        <end position="47"/>
    </location>
</feature>
<accession>F4RUR6</accession>
<proteinExistence type="predicted"/>
<dbReference type="SMART" id="SM00355">
    <property type="entry name" value="ZnF_C2H2"/>
    <property type="match status" value="2"/>
</dbReference>
<keyword evidence="2" id="KW-0479">Metal-binding</keyword>
<keyword evidence="5" id="KW-0862">Zinc</keyword>
<protein>
    <recommendedName>
        <fullName evidence="9">C2H2-type domain-containing protein</fullName>
    </recommendedName>
</protein>